<evidence type="ECO:0000259" key="3">
    <source>
        <dbReference type="Pfam" id="PF03195"/>
    </source>
</evidence>
<gene>
    <name evidence="4" type="ORF">POM88_005444</name>
</gene>
<evidence type="ECO:0000313" key="5">
    <source>
        <dbReference type="Proteomes" id="UP001237642"/>
    </source>
</evidence>
<reference evidence="4" key="2">
    <citation type="submission" date="2023-05" db="EMBL/GenBank/DDBJ databases">
        <authorList>
            <person name="Schelkunov M.I."/>
        </authorList>
    </citation>
    <scope>NUCLEOTIDE SEQUENCE</scope>
    <source>
        <strain evidence="4">Hsosn_3</strain>
        <tissue evidence="4">Leaf</tissue>
    </source>
</reference>
<comment type="caution">
    <text evidence="4">The sequence shown here is derived from an EMBL/GenBank/DDBJ whole genome shotgun (WGS) entry which is preliminary data.</text>
</comment>
<feature type="compositionally biased region" description="Polar residues" evidence="2">
    <location>
        <begin position="170"/>
        <end position="180"/>
    </location>
</feature>
<proteinExistence type="inferred from homology"/>
<evidence type="ECO:0000256" key="1">
    <source>
        <dbReference type="ARBA" id="ARBA00005474"/>
    </source>
</evidence>
<feature type="region of interest" description="Disordered" evidence="2">
    <location>
        <begin position="169"/>
        <end position="225"/>
    </location>
</feature>
<dbReference type="AlphaFoldDB" id="A0AAD8N4H9"/>
<accession>A0AAD8N4H9</accession>
<comment type="similarity">
    <text evidence="1">Belongs to the LOB domain-containing protein family.</text>
</comment>
<evidence type="ECO:0000313" key="4">
    <source>
        <dbReference type="EMBL" id="KAK1395581.1"/>
    </source>
</evidence>
<organism evidence="4 5">
    <name type="scientific">Heracleum sosnowskyi</name>
    <dbReference type="NCBI Taxonomy" id="360622"/>
    <lineage>
        <taxon>Eukaryota</taxon>
        <taxon>Viridiplantae</taxon>
        <taxon>Streptophyta</taxon>
        <taxon>Embryophyta</taxon>
        <taxon>Tracheophyta</taxon>
        <taxon>Spermatophyta</taxon>
        <taxon>Magnoliopsida</taxon>
        <taxon>eudicotyledons</taxon>
        <taxon>Gunneridae</taxon>
        <taxon>Pentapetalae</taxon>
        <taxon>asterids</taxon>
        <taxon>campanulids</taxon>
        <taxon>Apiales</taxon>
        <taxon>Apiaceae</taxon>
        <taxon>Apioideae</taxon>
        <taxon>apioid superclade</taxon>
        <taxon>Tordylieae</taxon>
        <taxon>Tordyliinae</taxon>
        <taxon>Heracleum</taxon>
    </lineage>
</organism>
<evidence type="ECO:0000256" key="2">
    <source>
        <dbReference type="SAM" id="MobiDB-lite"/>
    </source>
</evidence>
<protein>
    <recommendedName>
        <fullName evidence="3">LOB domain-containing protein</fullName>
    </recommendedName>
</protein>
<sequence length="269" mass="30604">MDSCAACDVMHKECNACELKQRILKEAADSFALLIKKYCDSDVVKMMEEITPDRRLVFIRSLEVEAFGRHVDHTTGPLGGKKLNLKIEKLLNQQAKNLILVAQLRVERNMYKGETCPLQGLDHCQQLLIAEVDREFDRLTGENITLQSEVQKLMEEDMSHFKEKLHMLRSSMSEQQSGGTSKKRKLQVQGLDGNEDGRTSKKRKLQVQGMDENEEAAKDILDGNEDGGTSKKTKCRFKAWMAKLFTKTTFHTKCIFASVGRQISCIQCR</sequence>
<feature type="domain" description="LOB" evidence="3">
    <location>
        <begin position="3"/>
        <end position="90"/>
    </location>
</feature>
<dbReference type="Pfam" id="PF03195">
    <property type="entry name" value="LOB"/>
    <property type="match status" value="1"/>
</dbReference>
<dbReference type="Proteomes" id="UP001237642">
    <property type="component" value="Unassembled WGS sequence"/>
</dbReference>
<reference evidence="4" key="1">
    <citation type="submission" date="2023-02" db="EMBL/GenBank/DDBJ databases">
        <title>Genome of toxic invasive species Heracleum sosnowskyi carries increased number of genes despite the absence of recent whole-genome duplications.</title>
        <authorList>
            <person name="Schelkunov M."/>
            <person name="Shtratnikova V."/>
            <person name="Makarenko M."/>
            <person name="Klepikova A."/>
            <person name="Omelchenko D."/>
            <person name="Novikova G."/>
            <person name="Obukhova E."/>
            <person name="Bogdanov V."/>
            <person name="Penin A."/>
            <person name="Logacheva M."/>
        </authorList>
    </citation>
    <scope>NUCLEOTIDE SEQUENCE</scope>
    <source>
        <strain evidence="4">Hsosn_3</strain>
        <tissue evidence="4">Leaf</tissue>
    </source>
</reference>
<keyword evidence="5" id="KW-1185">Reference proteome</keyword>
<dbReference type="InterPro" id="IPR004883">
    <property type="entry name" value="LOB"/>
</dbReference>
<name>A0AAD8N4H9_9APIA</name>
<dbReference type="EMBL" id="JAUIZM010000002">
    <property type="protein sequence ID" value="KAK1395581.1"/>
    <property type="molecule type" value="Genomic_DNA"/>
</dbReference>